<evidence type="ECO:0000313" key="1">
    <source>
        <dbReference type="EMBL" id="GAG25198.1"/>
    </source>
</evidence>
<dbReference type="AlphaFoldDB" id="X0WL21"/>
<comment type="caution">
    <text evidence="1">The sequence shown here is derived from an EMBL/GenBank/DDBJ whole genome shotgun (WGS) entry which is preliminary data.</text>
</comment>
<dbReference type="EMBL" id="BARS01038664">
    <property type="protein sequence ID" value="GAG25198.1"/>
    <property type="molecule type" value="Genomic_DNA"/>
</dbReference>
<accession>X0WL21</accession>
<gene>
    <name evidence="1" type="ORF">S01H1_59139</name>
</gene>
<protein>
    <submittedName>
        <fullName evidence="1">Uncharacterized protein</fullName>
    </submittedName>
</protein>
<reference evidence="1" key="1">
    <citation type="journal article" date="2014" name="Front. Microbiol.">
        <title>High frequency of phylogenetically diverse reductive dehalogenase-homologous genes in deep subseafloor sedimentary metagenomes.</title>
        <authorList>
            <person name="Kawai M."/>
            <person name="Futagami T."/>
            <person name="Toyoda A."/>
            <person name="Takaki Y."/>
            <person name="Nishi S."/>
            <person name="Hori S."/>
            <person name="Arai W."/>
            <person name="Tsubouchi T."/>
            <person name="Morono Y."/>
            <person name="Uchiyama I."/>
            <person name="Ito T."/>
            <person name="Fujiyama A."/>
            <person name="Inagaki F."/>
            <person name="Takami H."/>
        </authorList>
    </citation>
    <scope>NUCLEOTIDE SEQUENCE</scope>
    <source>
        <strain evidence="1">Expedition CK06-06</strain>
    </source>
</reference>
<organism evidence="1">
    <name type="scientific">marine sediment metagenome</name>
    <dbReference type="NCBI Taxonomy" id="412755"/>
    <lineage>
        <taxon>unclassified sequences</taxon>
        <taxon>metagenomes</taxon>
        <taxon>ecological metagenomes</taxon>
    </lineage>
</organism>
<name>X0WL21_9ZZZZ</name>
<proteinExistence type="predicted"/>
<sequence length="49" mass="5236">MLPTQENNGGFSGFKQLSFLGRYQAVPFNIPIGGYHNGKGFGKAPFSAS</sequence>